<dbReference type="Gene3D" id="3.30.390.10">
    <property type="entry name" value="Enolase-like, N-terminal domain"/>
    <property type="match status" value="1"/>
</dbReference>
<dbReference type="InterPro" id="IPR013342">
    <property type="entry name" value="Mandelate_racemase_C"/>
</dbReference>
<evidence type="ECO:0000256" key="1">
    <source>
        <dbReference type="ARBA" id="ARBA00023239"/>
    </source>
</evidence>
<dbReference type="SUPFAM" id="SSF54826">
    <property type="entry name" value="Enolase N-terminal domain-like"/>
    <property type="match status" value="1"/>
</dbReference>
<reference evidence="3" key="1">
    <citation type="submission" date="2018-05" db="EMBL/GenBank/DDBJ databases">
        <authorList>
            <person name="Lanie J.A."/>
            <person name="Ng W.-L."/>
            <person name="Kazmierczak K.M."/>
            <person name="Andrzejewski T.M."/>
            <person name="Davidsen T.M."/>
            <person name="Wayne K.J."/>
            <person name="Tettelin H."/>
            <person name="Glass J.I."/>
            <person name="Rusch D."/>
            <person name="Podicherti R."/>
            <person name="Tsui H.-C.T."/>
            <person name="Winkler M.E."/>
        </authorList>
    </citation>
    <scope>NUCLEOTIDE SEQUENCE</scope>
</reference>
<accession>A0A382F820</accession>
<dbReference type="AlphaFoldDB" id="A0A382F820"/>
<dbReference type="InterPro" id="IPR036849">
    <property type="entry name" value="Enolase-like_C_sf"/>
</dbReference>
<dbReference type="EMBL" id="UINC01048500">
    <property type="protein sequence ID" value="SVB59100.1"/>
    <property type="molecule type" value="Genomic_DNA"/>
</dbReference>
<dbReference type="Pfam" id="PF02746">
    <property type="entry name" value="MR_MLE_N"/>
    <property type="match status" value="1"/>
</dbReference>
<dbReference type="SFLD" id="SFLDS00001">
    <property type="entry name" value="Enolase"/>
    <property type="match status" value="1"/>
</dbReference>
<dbReference type="GO" id="GO:0016829">
    <property type="term" value="F:lyase activity"/>
    <property type="evidence" value="ECO:0007669"/>
    <property type="project" value="UniProtKB-KW"/>
</dbReference>
<dbReference type="GO" id="GO:0009063">
    <property type="term" value="P:amino acid catabolic process"/>
    <property type="evidence" value="ECO:0007669"/>
    <property type="project" value="InterPro"/>
</dbReference>
<dbReference type="InterPro" id="IPR013341">
    <property type="entry name" value="Mandelate_racemase_N_dom"/>
</dbReference>
<protein>
    <recommendedName>
        <fullName evidence="2">Mandelate racemase/muconate lactonizing enzyme C-terminal domain-containing protein</fullName>
    </recommendedName>
</protein>
<dbReference type="InterPro" id="IPR029065">
    <property type="entry name" value="Enolase_C-like"/>
</dbReference>
<evidence type="ECO:0000313" key="3">
    <source>
        <dbReference type="EMBL" id="SVB59100.1"/>
    </source>
</evidence>
<dbReference type="InterPro" id="IPR018110">
    <property type="entry name" value="Mandel_Rmase/mucon_lact_enz_CS"/>
</dbReference>
<proteinExistence type="predicted"/>
<dbReference type="SUPFAM" id="SSF51604">
    <property type="entry name" value="Enolase C-terminal domain-like"/>
    <property type="match status" value="1"/>
</dbReference>
<dbReference type="Pfam" id="PF13378">
    <property type="entry name" value="MR_MLE_C"/>
    <property type="match status" value="1"/>
</dbReference>
<name>A0A382F820_9ZZZZ</name>
<sequence length="292" mass="31840">MKITNIKTFIVPAHVSDSDWAFGKAFVLVKVETDKSLFGWGEAYVPNDCEHAIAALIQSLARYLEGSDPLKISEFRHNALHSFANLQTGLHFSCAVAGIETALWDLSGKVHDQPVYKLLGGACRTTVPTYANCHSNKRLPFEEFIGYAKRQHEAGFTSVKVYPFLNGTSVAEGLQNLTWLRESLDPECAILVDAWRTLDYESAQPALDNLEALGIRWLEDPVPTEDLESLARLTKATSIDIVTGEILSDDAAFSALLKHRAANILNPDITCVGLSAFTSIAASAQAASCKVA</sequence>
<feature type="non-terminal residue" evidence="3">
    <location>
        <position position="292"/>
    </location>
</feature>
<dbReference type="PANTHER" id="PTHR48080:SF2">
    <property type="entry name" value="D-GALACTONATE DEHYDRATASE"/>
    <property type="match status" value="1"/>
</dbReference>
<dbReference type="InterPro" id="IPR029017">
    <property type="entry name" value="Enolase-like_N"/>
</dbReference>
<dbReference type="SMART" id="SM00922">
    <property type="entry name" value="MR_MLE"/>
    <property type="match status" value="1"/>
</dbReference>
<organism evidence="3">
    <name type="scientific">marine metagenome</name>
    <dbReference type="NCBI Taxonomy" id="408172"/>
    <lineage>
        <taxon>unclassified sequences</taxon>
        <taxon>metagenomes</taxon>
        <taxon>ecological metagenomes</taxon>
    </lineage>
</organism>
<dbReference type="InterPro" id="IPR034593">
    <property type="entry name" value="DgoD-like"/>
</dbReference>
<dbReference type="CDD" id="cd03316">
    <property type="entry name" value="MR_like"/>
    <property type="match status" value="1"/>
</dbReference>
<dbReference type="Gene3D" id="3.20.20.120">
    <property type="entry name" value="Enolase-like C-terminal domain"/>
    <property type="match status" value="1"/>
</dbReference>
<dbReference type="PROSITE" id="PS00908">
    <property type="entry name" value="MR_MLE_1"/>
    <property type="match status" value="1"/>
</dbReference>
<evidence type="ECO:0000259" key="2">
    <source>
        <dbReference type="SMART" id="SM00922"/>
    </source>
</evidence>
<keyword evidence="1" id="KW-0456">Lyase</keyword>
<gene>
    <name evidence="3" type="ORF">METZ01_LOCUS211954</name>
</gene>
<dbReference type="PANTHER" id="PTHR48080">
    <property type="entry name" value="D-GALACTONATE DEHYDRATASE-RELATED"/>
    <property type="match status" value="1"/>
</dbReference>
<feature type="domain" description="Mandelate racemase/muconate lactonizing enzyme C-terminal" evidence="2">
    <location>
        <begin position="141"/>
        <end position="240"/>
    </location>
</feature>